<protein>
    <submittedName>
        <fullName evidence="4">RHS repeat-associated core domain-containing protein</fullName>
    </submittedName>
</protein>
<comment type="caution">
    <text evidence="4">The sequence shown here is derived from an EMBL/GenBank/DDBJ whole genome shotgun (WGS) entry which is preliminary data.</text>
</comment>
<feature type="compositionally biased region" description="Polar residues" evidence="2">
    <location>
        <begin position="273"/>
        <end position="294"/>
    </location>
</feature>
<dbReference type="AlphaFoldDB" id="A0A9X4DCR1"/>
<organism evidence="4 5">
    <name type="scientific">Pseudomonas asiatica</name>
    <dbReference type="NCBI Taxonomy" id="2219225"/>
    <lineage>
        <taxon>Bacteria</taxon>
        <taxon>Pseudomonadati</taxon>
        <taxon>Pseudomonadota</taxon>
        <taxon>Gammaproteobacteria</taxon>
        <taxon>Pseudomonadales</taxon>
        <taxon>Pseudomonadaceae</taxon>
        <taxon>Pseudomonas</taxon>
    </lineage>
</organism>
<evidence type="ECO:0000256" key="2">
    <source>
        <dbReference type="SAM" id="MobiDB-lite"/>
    </source>
</evidence>
<sequence length="306" mass="34142">MEVNRRSAFLYQNSKLATIISGAHSRTVLRAGEQLLAERKSDNAPRTGLLVTDAAGSVLQAYGWGGPHAAYTAYGHCGNLPELKTSLGFNGELHNAFVNGYLLGNGHRLYGTSRFYSPDSYSPFGKGGINTYAYCEGDPINFHDPSGMFIMRFFRWVGNLFSRSAPTQNVSVVERGREEPAPPYTKEAAPPSYQVAKSRSHVTSNQKLKTLNRKLNDKYEDLAFIEAEILPNPAIMKRKQKDIDRLTKKIEKKRIIIEKAETDLAFLEHNSLASTPTRRHSISTIRPSQTQENALSIRRNSVDGHN</sequence>
<keyword evidence="1" id="KW-0175">Coiled coil</keyword>
<name>A0A9X4DCR1_9PSED</name>
<evidence type="ECO:0000313" key="3">
    <source>
        <dbReference type="EMBL" id="MDD2106606.1"/>
    </source>
</evidence>
<dbReference type="EMBL" id="JANIAN010000010">
    <property type="protein sequence ID" value="MDD2106606.1"/>
    <property type="molecule type" value="Genomic_DNA"/>
</dbReference>
<gene>
    <name evidence="3" type="ORF">NP533_10365</name>
    <name evidence="4" type="ORF">NP554_08755</name>
</gene>
<evidence type="ECO:0000256" key="1">
    <source>
        <dbReference type="SAM" id="Coils"/>
    </source>
</evidence>
<dbReference type="Proteomes" id="UP001150678">
    <property type="component" value="Unassembled WGS sequence"/>
</dbReference>
<dbReference type="RefSeq" id="WP_274078782.1">
    <property type="nucleotide sequence ID" value="NZ_JANIAM010000005.1"/>
</dbReference>
<accession>A0A9X4DCR1</accession>
<evidence type="ECO:0000313" key="5">
    <source>
        <dbReference type="Proteomes" id="UP001150728"/>
    </source>
</evidence>
<dbReference type="EMBL" id="JANIAM010000005">
    <property type="protein sequence ID" value="MDD2111883.1"/>
    <property type="molecule type" value="Genomic_DNA"/>
</dbReference>
<dbReference type="Gene3D" id="2.180.10.10">
    <property type="entry name" value="RHS repeat-associated core"/>
    <property type="match status" value="1"/>
</dbReference>
<proteinExistence type="predicted"/>
<evidence type="ECO:0000313" key="4">
    <source>
        <dbReference type="EMBL" id="MDD2111883.1"/>
    </source>
</evidence>
<dbReference type="Proteomes" id="UP001150728">
    <property type="component" value="Unassembled WGS sequence"/>
</dbReference>
<dbReference type="InterPro" id="IPR022385">
    <property type="entry name" value="Rhs_assc_core"/>
</dbReference>
<feature type="coiled-coil region" evidence="1">
    <location>
        <begin position="208"/>
        <end position="270"/>
    </location>
</feature>
<feature type="region of interest" description="Disordered" evidence="2">
    <location>
        <begin position="273"/>
        <end position="306"/>
    </location>
</feature>
<reference evidence="4" key="1">
    <citation type="submission" date="2022-07" db="EMBL/GenBank/DDBJ databases">
        <title>Multi-strain Analysis of Pseudomonas putida Reveals Metabolic and Genetic Diversity.</title>
        <authorList>
            <person name="Monk J.M."/>
        </authorList>
    </citation>
    <scope>NUCLEOTIDE SEQUENCE</scope>
    <source>
        <strain evidence="3">17514</strain>
        <strain evidence="4">17633</strain>
    </source>
</reference>
<dbReference type="SUPFAM" id="SSF56399">
    <property type="entry name" value="ADP-ribosylation"/>
    <property type="match status" value="1"/>
</dbReference>
<dbReference type="NCBIfam" id="TIGR03696">
    <property type="entry name" value="Rhs_assc_core"/>
    <property type="match status" value="1"/>
</dbReference>